<feature type="compositionally biased region" description="Basic and acidic residues" evidence="3">
    <location>
        <begin position="1957"/>
        <end position="1977"/>
    </location>
</feature>
<feature type="compositionally biased region" description="Polar residues" evidence="3">
    <location>
        <begin position="811"/>
        <end position="832"/>
    </location>
</feature>
<feature type="compositionally biased region" description="Polar residues" evidence="3">
    <location>
        <begin position="1557"/>
        <end position="1574"/>
    </location>
</feature>
<feature type="compositionally biased region" description="Basic and acidic residues" evidence="3">
    <location>
        <begin position="1319"/>
        <end position="1329"/>
    </location>
</feature>
<dbReference type="PANTHER" id="PTHR13992:SF39">
    <property type="entry name" value="SMRTER, ISOFORM G"/>
    <property type="match status" value="1"/>
</dbReference>
<feature type="compositionally biased region" description="Polar residues" evidence="3">
    <location>
        <begin position="2381"/>
        <end position="2398"/>
    </location>
</feature>
<dbReference type="GO" id="GO:0005654">
    <property type="term" value="C:nucleoplasm"/>
    <property type="evidence" value="ECO:0007669"/>
    <property type="project" value="UniProtKB-ARBA"/>
</dbReference>
<dbReference type="InterPro" id="IPR017884">
    <property type="entry name" value="SANT_dom"/>
</dbReference>
<dbReference type="SMART" id="SM00717">
    <property type="entry name" value="SANT"/>
    <property type="match status" value="2"/>
</dbReference>
<feature type="compositionally biased region" description="Pro residues" evidence="3">
    <location>
        <begin position="1915"/>
        <end position="1927"/>
    </location>
</feature>
<feature type="compositionally biased region" description="Low complexity" evidence="3">
    <location>
        <begin position="1603"/>
        <end position="1612"/>
    </location>
</feature>
<feature type="compositionally biased region" description="Low complexity" evidence="3">
    <location>
        <begin position="1837"/>
        <end position="1847"/>
    </location>
</feature>
<feature type="domain" description="SANT" evidence="4">
    <location>
        <begin position="648"/>
        <end position="699"/>
    </location>
</feature>
<dbReference type="InterPro" id="IPR001005">
    <property type="entry name" value="SANT/Myb"/>
</dbReference>
<accession>A0A6F9DMM2</accession>
<proteinExistence type="evidence at transcript level"/>
<dbReference type="InterPro" id="IPR051571">
    <property type="entry name" value="N-CoR_corepressor"/>
</dbReference>
<feature type="compositionally biased region" description="Basic and acidic residues" evidence="3">
    <location>
        <begin position="2015"/>
        <end position="2027"/>
    </location>
</feature>
<feature type="region of interest" description="Disordered" evidence="3">
    <location>
        <begin position="227"/>
        <end position="272"/>
    </location>
</feature>
<feature type="region of interest" description="Disordered" evidence="3">
    <location>
        <begin position="2103"/>
        <end position="2196"/>
    </location>
</feature>
<feature type="compositionally biased region" description="Basic and acidic residues" evidence="3">
    <location>
        <begin position="733"/>
        <end position="769"/>
    </location>
</feature>
<feature type="region of interest" description="Disordered" evidence="3">
    <location>
        <begin position="1184"/>
        <end position="1216"/>
    </location>
</feature>
<feature type="compositionally biased region" description="Polar residues" evidence="3">
    <location>
        <begin position="1940"/>
        <end position="1950"/>
    </location>
</feature>
<dbReference type="PANTHER" id="PTHR13992">
    <property type="entry name" value="NUCLEAR RECEPTOR CO-REPRESSOR RELATED NCOR"/>
    <property type="match status" value="1"/>
</dbReference>
<dbReference type="PROSITE" id="PS51294">
    <property type="entry name" value="HTH_MYB"/>
    <property type="match status" value="1"/>
</dbReference>
<feature type="compositionally biased region" description="Low complexity" evidence="3">
    <location>
        <begin position="84"/>
        <end position="97"/>
    </location>
</feature>
<organism evidence="6">
    <name type="scientific">Phallusia mammillata</name>
    <dbReference type="NCBI Taxonomy" id="59560"/>
    <lineage>
        <taxon>Eukaryota</taxon>
        <taxon>Metazoa</taxon>
        <taxon>Chordata</taxon>
        <taxon>Tunicata</taxon>
        <taxon>Ascidiacea</taxon>
        <taxon>Phlebobranchia</taxon>
        <taxon>Ascidiidae</taxon>
        <taxon>Phallusia</taxon>
    </lineage>
</organism>
<dbReference type="Pfam" id="PF00249">
    <property type="entry name" value="Myb_DNA-binding"/>
    <property type="match status" value="1"/>
</dbReference>
<evidence type="ECO:0000259" key="5">
    <source>
        <dbReference type="PROSITE" id="PS51294"/>
    </source>
</evidence>
<feature type="domain" description="SANT" evidence="4">
    <location>
        <begin position="528"/>
        <end position="579"/>
    </location>
</feature>
<feature type="compositionally biased region" description="Low complexity" evidence="3">
    <location>
        <begin position="2321"/>
        <end position="2330"/>
    </location>
</feature>
<feature type="compositionally biased region" description="Pro residues" evidence="3">
    <location>
        <begin position="2417"/>
        <end position="2436"/>
    </location>
</feature>
<feature type="compositionally biased region" description="Basic and acidic residues" evidence="3">
    <location>
        <begin position="1613"/>
        <end position="1636"/>
    </location>
</feature>
<gene>
    <name evidence="6" type="primary">Ncor2</name>
</gene>
<feature type="region of interest" description="Disordered" evidence="3">
    <location>
        <begin position="1407"/>
        <end position="1431"/>
    </location>
</feature>
<feature type="region of interest" description="Disordered" evidence="3">
    <location>
        <begin position="1"/>
        <end position="35"/>
    </location>
</feature>
<feature type="compositionally biased region" description="Polar residues" evidence="3">
    <location>
        <begin position="1"/>
        <end position="16"/>
    </location>
</feature>
<dbReference type="SUPFAM" id="SSF46689">
    <property type="entry name" value="Homeodomain-like"/>
    <property type="match status" value="2"/>
</dbReference>
<feature type="compositionally biased region" description="Basic and acidic residues" evidence="3">
    <location>
        <begin position="852"/>
        <end position="875"/>
    </location>
</feature>
<feature type="compositionally biased region" description="Polar residues" evidence="3">
    <location>
        <begin position="1642"/>
        <end position="1658"/>
    </location>
</feature>
<feature type="region of interest" description="Disordered" evidence="3">
    <location>
        <begin position="2301"/>
        <end position="2367"/>
    </location>
</feature>
<feature type="region of interest" description="Disordered" evidence="3">
    <location>
        <begin position="1793"/>
        <end position="2052"/>
    </location>
</feature>
<feature type="compositionally biased region" description="Low complexity" evidence="3">
    <location>
        <begin position="2133"/>
        <end position="2149"/>
    </location>
</feature>
<feature type="compositionally biased region" description="Basic residues" evidence="3">
    <location>
        <begin position="590"/>
        <end position="601"/>
    </location>
</feature>
<feature type="region of interest" description="Disordered" evidence="3">
    <location>
        <begin position="300"/>
        <end position="326"/>
    </location>
</feature>
<feature type="compositionally biased region" description="Low complexity" evidence="3">
    <location>
        <begin position="2179"/>
        <end position="2193"/>
    </location>
</feature>
<dbReference type="PROSITE" id="PS51293">
    <property type="entry name" value="SANT"/>
    <property type="match status" value="2"/>
</dbReference>
<feature type="compositionally biased region" description="Basic residues" evidence="3">
    <location>
        <begin position="841"/>
        <end position="851"/>
    </location>
</feature>
<keyword evidence="6" id="KW-0675">Receptor</keyword>
<feature type="compositionally biased region" description="Polar residues" evidence="3">
    <location>
        <begin position="2150"/>
        <end position="2168"/>
    </location>
</feature>
<dbReference type="Gene3D" id="1.20.58.1880">
    <property type="match status" value="1"/>
</dbReference>
<feature type="compositionally biased region" description="Basic and acidic residues" evidence="3">
    <location>
        <begin position="612"/>
        <end position="639"/>
    </location>
</feature>
<evidence type="ECO:0000259" key="4">
    <source>
        <dbReference type="PROSITE" id="PS51293"/>
    </source>
</evidence>
<feature type="region of interest" description="Disordered" evidence="3">
    <location>
        <begin position="1319"/>
        <end position="1339"/>
    </location>
</feature>
<dbReference type="InterPro" id="IPR031557">
    <property type="entry name" value="N-CoR_GPS2_interact"/>
</dbReference>
<evidence type="ECO:0000256" key="1">
    <source>
        <dbReference type="ARBA" id="ARBA00010097"/>
    </source>
</evidence>
<evidence type="ECO:0000313" key="6">
    <source>
        <dbReference type="EMBL" id="CAB3264236.1"/>
    </source>
</evidence>
<feature type="region of interest" description="Disordered" evidence="3">
    <location>
        <begin position="590"/>
        <end position="651"/>
    </location>
</feature>
<feature type="compositionally biased region" description="Low complexity" evidence="3">
    <location>
        <begin position="1188"/>
        <end position="1216"/>
    </location>
</feature>
<feature type="region of interest" description="Disordered" evidence="3">
    <location>
        <begin position="2380"/>
        <end position="2448"/>
    </location>
</feature>
<dbReference type="EMBL" id="LR788374">
    <property type="protein sequence ID" value="CAB3264236.1"/>
    <property type="molecule type" value="mRNA"/>
</dbReference>
<feature type="compositionally biased region" description="Polar residues" evidence="3">
    <location>
        <begin position="169"/>
        <end position="183"/>
    </location>
</feature>
<name>A0A6F9DMM2_9ASCI</name>
<dbReference type="GO" id="GO:0006357">
    <property type="term" value="P:regulation of transcription by RNA polymerase II"/>
    <property type="evidence" value="ECO:0007669"/>
    <property type="project" value="TreeGrafter"/>
</dbReference>
<protein>
    <submittedName>
        <fullName evidence="6">Nuclear receptor corepressor 2</fullName>
    </submittedName>
</protein>
<feature type="region of interest" description="Disordered" evidence="3">
    <location>
        <begin position="1547"/>
        <end position="1661"/>
    </location>
</feature>
<dbReference type="InterPro" id="IPR009057">
    <property type="entry name" value="Homeodomain-like_sf"/>
</dbReference>
<dbReference type="Gene3D" id="1.20.5.430">
    <property type="match status" value="1"/>
</dbReference>
<feature type="domain" description="HTH myb-type" evidence="5">
    <location>
        <begin position="645"/>
        <end position="699"/>
    </location>
</feature>
<feature type="region of interest" description="Disordered" evidence="3">
    <location>
        <begin position="67"/>
        <end position="198"/>
    </location>
</feature>
<evidence type="ECO:0000256" key="2">
    <source>
        <dbReference type="ARBA" id="ARBA00023054"/>
    </source>
</evidence>
<evidence type="ECO:0000256" key="3">
    <source>
        <dbReference type="SAM" id="MobiDB-lite"/>
    </source>
</evidence>
<feature type="compositionally biased region" description="Polar residues" evidence="3">
    <location>
        <begin position="772"/>
        <end position="793"/>
    </location>
</feature>
<dbReference type="CDD" id="cd00167">
    <property type="entry name" value="SANT"/>
    <property type="match status" value="2"/>
</dbReference>
<dbReference type="InterPro" id="IPR017930">
    <property type="entry name" value="Myb_dom"/>
</dbReference>
<feature type="compositionally biased region" description="Basic and acidic residues" evidence="3">
    <location>
        <begin position="903"/>
        <end position="930"/>
    </location>
</feature>
<feature type="compositionally biased region" description="Polar residues" evidence="3">
    <location>
        <begin position="878"/>
        <end position="887"/>
    </location>
</feature>
<dbReference type="Pfam" id="PF15784">
    <property type="entry name" value="GPS2_interact"/>
    <property type="match status" value="1"/>
</dbReference>
<feature type="compositionally biased region" description="Basic and acidic residues" evidence="3">
    <location>
        <begin position="305"/>
        <end position="326"/>
    </location>
</feature>
<feature type="compositionally biased region" description="Polar residues" evidence="3">
    <location>
        <begin position="232"/>
        <end position="244"/>
    </location>
</feature>
<feature type="compositionally biased region" description="Low complexity" evidence="3">
    <location>
        <begin position="245"/>
        <end position="257"/>
    </location>
</feature>
<dbReference type="GO" id="GO:0032991">
    <property type="term" value="C:protein-containing complex"/>
    <property type="evidence" value="ECO:0007669"/>
    <property type="project" value="UniProtKB-ARBA"/>
</dbReference>
<comment type="similarity">
    <text evidence="1">Belongs to the N-CoR nuclear receptor corepressors family.</text>
</comment>
<reference evidence="6" key="1">
    <citation type="submission" date="2020-04" db="EMBL/GenBank/DDBJ databases">
        <authorList>
            <person name="Neveu A P."/>
        </authorList>
    </citation>
    <scope>NUCLEOTIDE SEQUENCE</scope>
    <source>
        <tissue evidence="6">Whole embryo</tissue>
    </source>
</reference>
<keyword evidence="2" id="KW-0175">Coiled coil</keyword>
<feature type="region of interest" description="Disordered" evidence="3">
    <location>
        <begin position="701"/>
        <end position="985"/>
    </location>
</feature>
<dbReference type="GO" id="GO:0000785">
    <property type="term" value="C:chromatin"/>
    <property type="evidence" value="ECO:0007669"/>
    <property type="project" value="TreeGrafter"/>
</dbReference>
<sequence>MKQPWQTTRPQQYSTSRADEHLSQRSSNVRHPAPPIVSTPLMVPYIPQHGAIPQPYLAMHFDPRPNTSLIPGGLPRPQIPMVPSMQQSSSHASSSYQAKRPSTHRVSLLQDIRISGERDRDGLGSVTSGSSSDAHALGFSYGINAPPRRMSLPASQGSLPRPVERPSGSAHSPYTQHVPSHNQLPKDHQSHPRHSVGSAPQAIPVLQTHPEIKKEAPVTVKQELGSKLPQHHSGSAEPSTAQPQSSSLMRQSSVSSVKSDHSSLHGPNVVEQKSKEDLVQAMDKVDREISKVETEITRLQKKKTHLEESAMKPPEPEKAELSPQRVEPKHRDLWQVIYSENRKKAEAAKAVLDGLCKKYEMPLYNQPSDTDVYQKNLEKNEEMRPKLLTYFQNRMKLQNIRERYLCTRYDQLMDTWQQKSEEIESNPKRKAKEAKSRDFFEKLFPEVRKQREQQERIDRVGTRGDTCRSEADLAEIVDGLNEQENQLQHMRQLAVVPPMLLDTEQRRIQFINNNGFIGEPFKEFKESQQLDAWSDQEKAIFKDKFVQHPKSFHHIASFIEKKSVADCILYYYLTKKTNNYKSLVRKQTLKPKKLKSGKHHANFAPQPNSAKDSVDKTNKDDIKKESENEPEEVRIDKPPSPRMTRARKQTMNWTEDEITLVKEGFAKHGRDFSAVARMVPNKTEQKVKNFYHNYKKKHGLDQLISESKRKKTSEARRTRHHAQSPDIPATDEDDRKNTESPMVEEKVKTEKSDDLAIGDDKKQKPKDRTPSPAVSNSGKTPSASEGTDPVSLSTTHIRTRRTAALAAAVTSQQDSSEATGSKRPNSSKSPALSQGEPAEKKQKKHERKNRREKTTSESSSKDTPKTGASKDEVKLDAPQNTEPQSANENEKLSTESPSAKPANKSEIRAPAQDLKKSDAPSDHDSSKDHSQVASTTIPSVARQPISLQQSEDHDSSATCSADEDANSEGHSWKGKSKLQGPQDAFDLDFNDSPVINLDKARHSLTGATTVVTSMSPAVTGATNVQPVVLNMPGKPLLEIPTSMTLNRPQSLPPPGVMVPPPVTGVRATAHAAPAKHGTIITSVADNSRPSSTPAGADLTRVNPYQQVIKIQTAPGSSKDQPSYIVHPSSTSAGTVLQRHVVHTTVIDDIRNLTYQPGKISVPLVTVSSSGKTFTVPMPGVMDLTAPKTTATSQSSAQNTARTASASQPASSQHPLSHASTITIAGSMQKDFRPSVVTIPDTKHTIPELSSTYQRTYSSSDIRSMQDKSAVIPAAPTSVAVPVSALRFASTRGSVPQSQFRQSPAASTAIQQILAVKPGDIKHSGKDDKIPPGLGGVLQGPHRTAPRPQFGSITTGTPVVQPTLASSLAPTPTIPGAISSLAYRVSSSNRMPVVTPATNLVSIRSGKPVTKNPLLHPTDGHEKPAPKPATAPSQIRHLIPQTVQMSTLGGQVPGRPQFIDVASPAKGAPHLPHGVILPGQQAQNFWGLHPGRLPPQALSQSPIVAPVKSEKPLESSTQSAQKQAKLEEVARAEAYRYYFQHGAPLPEMSTKRKISDEPSPSSKQVQHVVQRSATPPQMKLSERKAPSRGPAPGKAEHIPRYPSPMQQQQQPPQEKQHKEEVKRPDSTSRYTPDRKSVVESPLSAGQRSMSAHSLASTPRSLPDQRTAAELLATQVQGLDPLMLAQMQLRYPFLKPTDGNLNQIMQQYMFHPFAGFIPPSAHVRSFSPSGNENLESSRHNMLSHDYATSLQMRHNSSAVSAAAAARGSPFPTASQATSGAPPVMVTSALSSVHPLMVPHHPGSPGSDRLTFIPQIPSSLPTTHSTHHTRTVSNPVRNTPSKSPSSPHRSSTPHHAAKPPYPSPGPQLYPHIPEMYHPGVERRKSSSPHRTPSTDHHTPITQSALANQIAAHEARRTPPAPYGTPPPPRQPQSADRNIPGSPHMTQRSSSSPHLPQGRVIKRDPVQEQHRVSDREIRASDLHSGQPIQGDRFRSALVPPPQATPQQRLVQEGIGQFPQEHRRKESSEGSEKNLAGASTDRHGRHVQTDLRSKGRTKMTTAHLINAIIDHNIREEYDVAQPPTVSRPHDPNPTHQRQFTGQQRLEMEYRQAQQQPPASRGQPEPPITHPQQQPSIAHPQQPHITHPQQTPMTTLPQISHHQQPLMSHTQQAPMTRPLQIPMSHPQQQPPTTTHPQPTGLDYIQETSHGIISDMIRKDARDARETREANEKKAMEQRHQEVMKAQAMAARTGAFPSSETVEQAAGKLAMQNISRSTMLMQHPLAPQACQNPGTPLETLIRTALLSEGSSRGGSPAPQESVDRSPRLDSNSSRSSPIVHAPVLSPSSRNKSAEPKRAETPQYNTTASGSGGGPAPMYISALAFRAGQQGTTSNQSIPPASNLPQRPSVVTGPTGVHQPHMSPYHPPNPQQAPQPVVERPPPMATTQYEPLSDSD</sequence>
<dbReference type="Gene3D" id="1.10.10.60">
    <property type="entry name" value="Homeodomain-like"/>
    <property type="match status" value="1"/>
</dbReference>